<sequence length="280" mass="32133">MVILTRSKFRVIFLVLGVLLLCHWASAQWTRILTHNAYAEYQIKLKEPRLCDPTVQQYSGYLEVNNTKHLFFWFFESRNKPHKDPIVLWLNGGPGCSSLNGLYYELGPCSINPGGNSTTFNPYSWINNSSIIFLDQPTYTGYSYGDNASDDVSNTLVAALDVYAFLQIFFQEFPKYTDLDFHIAGESYSGHYIPAIASDINNYNNDYYTKKNLIHINLESILIGNGFVNPLVQYKYYPDMVCDSTYGPVLDNSTCNQMRIDYNQCFNLIKICYDSKNITD</sequence>
<keyword evidence="2" id="KW-1185">Reference proteome</keyword>
<proteinExistence type="predicted"/>
<organism evidence="1 2">
    <name type="scientific">Dentiscutata heterogama</name>
    <dbReference type="NCBI Taxonomy" id="1316150"/>
    <lineage>
        <taxon>Eukaryota</taxon>
        <taxon>Fungi</taxon>
        <taxon>Fungi incertae sedis</taxon>
        <taxon>Mucoromycota</taxon>
        <taxon>Glomeromycotina</taxon>
        <taxon>Glomeromycetes</taxon>
        <taxon>Diversisporales</taxon>
        <taxon>Gigasporaceae</taxon>
        <taxon>Dentiscutata</taxon>
    </lineage>
</organism>
<protein>
    <submittedName>
        <fullName evidence="1">3073_t:CDS:1</fullName>
    </submittedName>
</protein>
<dbReference type="EMBL" id="CAJVPU010010879">
    <property type="protein sequence ID" value="CAG8609726.1"/>
    <property type="molecule type" value="Genomic_DNA"/>
</dbReference>
<evidence type="ECO:0000313" key="2">
    <source>
        <dbReference type="Proteomes" id="UP000789702"/>
    </source>
</evidence>
<evidence type="ECO:0000313" key="1">
    <source>
        <dbReference type="EMBL" id="CAG8609726.1"/>
    </source>
</evidence>
<accession>A0ACA9MUL4</accession>
<comment type="caution">
    <text evidence="1">The sequence shown here is derived from an EMBL/GenBank/DDBJ whole genome shotgun (WGS) entry which is preliminary data.</text>
</comment>
<reference evidence="1" key="1">
    <citation type="submission" date="2021-06" db="EMBL/GenBank/DDBJ databases">
        <authorList>
            <person name="Kallberg Y."/>
            <person name="Tangrot J."/>
            <person name="Rosling A."/>
        </authorList>
    </citation>
    <scope>NUCLEOTIDE SEQUENCE</scope>
    <source>
        <strain evidence="1">IL203A</strain>
    </source>
</reference>
<gene>
    <name evidence="1" type="ORF">DHETER_LOCUS7584</name>
</gene>
<dbReference type="Proteomes" id="UP000789702">
    <property type="component" value="Unassembled WGS sequence"/>
</dbReference>
<feature type="non-terminal residue" evidence="1">
    <location>
        <position position="280"/>
    </location>
</feature>
<name>A0ACA9MUL4_9GLOM</name>